<dbReference type="SUPFAM" id="SSF46894">
    <property type="entry name" value="C-terminal effector domain of the bipartite response regulators"/>
    <property type="match status" value="1"/>
</dbReference>
<feature type="domain" description="HTH luxR-type" evidence="1">
    <location>
        <begin position="20"/>
        <end position="77"/>
    </location>
</feature>
<proteinExistence type="predicted"/>
<dbReference type="InterPro" id="IPR000792">
    <property type="entry name" value="Tscrpt_reg_LuxR_C"/>
</dbReference>
<keyword evidence="3" id="KW-1185">Reference proteome</keyword>
<keyword evidence="2" id="KW-0238">DNA-binding</keyword>
<dbReference type="Gene3D" id="1.10.10.10">
    <property type="entry name" value="Winged helix-like DNA-binding domain superfamily/Winged helix DNA-binding domain"/>
    <property type="match status" value="1"/>
</dbReference>
<dbReference type="SMART" id="SM00421">
    <property type="entry name" value="HTH_LUXR"/>
    <property type="match status" value="1"/>
</dbReference>
<dbReference type="AlphaFoldDB" id="A0A7X0FP43"/>
<sequence>MHQPQLEPMALRHMNIDPRDAAVDRDDVRLLRALAEGHTTGSAARALGYSERTARRRLAAICDRLNVRSVTAAAVWAARNGLI</sequence>
<dbReference type="InterPro" id="IPR036388">
    <property type="entry name" value="WH-like_DNA-bd_sf"/>
</dbReference>
<accession>A0A7X0FP43</accession>
<evidence type="ECO:0000313" key="2">
    <source>
        <dbReference type="EMBL" id="MBB6390532.1"/>
    </source>
</evidence>
<reference evidence="2 3" key="1">
    <citation type="submission" date="2020-08" db="EMBL/GenBank/DDBJ databases">
        <title>Sequencing the genomes of 1000 actinobacteria strains.</title>
        <authorList>
            <person name="Klenk H.-P."/>
        </authorList>
    </citation>
    <scope>NUCLEOTIDE SEQUENCE [LARGE SCALE GENOMIC DNA]</scope>
    <source>
        <strain evidence="2 3">DSM 12511</strain>
    </source>
</reference>
<evidence type="ECO:0000313" key="3">
    <source>
        <dbReference type="Proteomes" id="UP000537775"/>
    </source>
</evidence>
<dbReference type="GO" id="GO:0006355">
    <property type="term" value="P:regulation of DNA-templated transcription"/>
    <property type="evidence" value="ECO:0007669"/>
    <property type="project" value="InterPro"/>
</dbReference>
<evidence type="ECO:0000259" key="1">
    <source>
        <dbReference type="SMART" id="SM00421"/>
    </source>
</evidence>
<comment type="caution">
    <text evidence="2">The sequence shown here is derived from an EMBL/GenBank/DDBJ whole genome shotgun (WGS) entry which is preliminary data.</text>
</comment>
<name>A0A7X0FP43_9MICO</name>
<dbReference type="GO" id="GO:0003677">
    <property type="term" value="F:DNA binding"/>
    <property type="evidence" value="ECO:0007669"/>
    <property type="project" value="UniProtKB-KW"/>
</dbReference>
<gene>
    <name evidence="2" type="ORF">HD594_000845</name>
</gene>
<organism evidence="2 3">
    <name type="scientific">Microbacterium thalassium</name>
    <dbReference type="NCBI Taxonomy" id="362649"/>
    <lineage>
        <taxon>Bacteria</taxon>
        <taxon>Bacillati</taxon>
        <taxon>Actinomycetota</taxon>
        <taxon>Actinomycetes</taxon>
        <taxon>Micrococcales</taxon>
        <taxon>Microbacteriaceae</taxon>
        <taxon>Microbacterium</taxon>
    </lineage>
</organism>
<dbReference type="RefSeq" id="WP_221446546.1">
    <property type="nucleotide sequence ID" value="NZ_BAAAJR010000003.1"/>
</dbReference>
<dbReference type="Proteomes" id="UP000537775">
    <property type="component" value="Unassembled WGS sequence"/>
</dbReference>
<dbReference type="InterPro" id="IPR016032">
    <property type="entry name" value="Sig_transdc_resp-reg_C-effctor"/>
</dbReference>
<dbReference type="EMBL" id="JACHML010000001">
    <property type="protein sequence ID" value="MBB6390532.1"/>
    <property type="molecule type" value="Genomic_DNA"/>
</dbReference>
<protein>
    <submittedName>
        <fullName evidence="2">DNA-binding NarL/FixJ family response regulator</fullName>
    </submittedName>
</protein>